<dbReference type="GO" id="GO:0019646">
    <property type="term" value="P:aerobic electron transport chain"/>
    <property type="evidence" value="ECO:0007669"/>
    <property type="project" value="InterPro"/>
</dbReference>
<dbReference type="InterPro" id="IPR035973">
    <property type="entry name" value="Cyt_c_oxidase_su3-like_sf"/>
</dbReference>
<feature type="transmembrane region" description="Helical" evidence="6">
    <location>
        <begin position="155"/>
        <end position="183"/>
    </location>
</feature>
<dbReference type="EMBL" id="FPHF01000029">
    <property type="protein sequence ID" value="SFV55169.1"/>
    <property type="molecule type" value="Genomic_DNA"/>
</dbReference>
<evidence type="ECO:0000256" key="1">
    <source>
        <dbReference type="ARBA" id="ARBA00004141"/>
    </source>
</evidence>
<feature type="transmembrane region" description="Helical" evidence="6">
    <location>
        <begin position="35"/>
        <end position="57"/>
    </location>
</feature>
<evidence type="ECO:0000256" key="6">
    <source>
        <dbReference type="SAM" id="Phobius"/>
    </source>
</evidence>
<dbReference type="InterPro" id="IPR013833">
    <property type="entry name" value="Cyt_c_oxidase_su3_a-hlx"/>
</dbReference>
<gene>
    <name evidence="8" type="ORF">MNB_SM-4-1483</name>
</gene>
<dbReference type="EC" id="1.9.3.1" evidence="8"/>
<dbReference type="Gene3D" id="1.20.120.80">
    <property type="entry name" value="Cytochrome c oxidase, subunit III, four-helix bundle"/>
    <property type="match status" value="1"/>
</dbReference>
<evidence type="ECO:0000313" key="8">
    <source>
        <dbReference type="EMBL" id="SFV55169.1"/>
    </source>
</evidence>
<feature type="transmembrane region" description="Helical" evidence="6">
    <location>
        <begin position="204"/>
        <end position="223"/>
    </location>
</feature>
<dbReference type="SUPFAM" id="SSF81452">
    <property type="entry name" value="Cytochrome c oxidase subunit III-like"/>
    <property type="match status" value="1"/>
</dbReference>
<dbReference type="PANTHER" id="PTHR11403:SF6">
    <property type="entry name" value="NITRIC OXIDE REDUCTASE SUBUNIT E"/>
    <property type="match status" value="1"/>
</dbReference>
<comment type="subcellular location">
    <subcellularLocation>
        <location evidence="1">Membrane</location>
        <topology evidence="1">Multi-pass membrane protein</topology>
    </subcellularLocation>
</comment>
<dbReference type="GO" id="GO:0016491">
    <property type="term" value="F:oxidoreductase activity"/>
    <property type="evidence" value="ECO:0007669"/>
    <property type="project" value="UniProtKB-KW"/>
</dbReference>
<dbReference type="PROSITE" id="PS50253">
    <property type="entry name" value="COX3"/>
    <property type="match status" value="1"/>
</dbReference>
<feature type="transmembrane region" description="Helical" evidence="6">
    <location>
        <begin position="77"/>
        <end position="95"/>
    </location>
</feature>
<evidence type="ECO:0000256" key="2">
    <source>
        <dbReference type="ARBA" id="ARBA00010581"/>
    </source>
</evidence>
<evidence type="ECO:0000259" key="7">
    <source>
        <dbReference type="PROSITE" id="PS50253"/>
    </source>
</evidence>
<evidence type="ECO:0000256" key="5">
    <source>
        <dbReference type="ARBA" id="ARBA00023136"/>
    </source>
</evidence>
<feature type="transmembrane region" description="Helical" evidence="6">
    <location>
        <begin position="107"/>
        <end position="125"/>
    </location>
</feature>
<keyword evidence="3 6" id="KW-0812">Transmembrane</keyword>
<reference evidence="8" key="1">
    <citation type="submission" date="2016-10" db="EMBL/GenBank/DDBJ databases">
        <authorList>
            <person name="de Groot N.N."/>
        </authorList>
    </citation>
    <scope>NUCLEOTIDE SEQUENCE</scope>
</reference>
<accession>A0A1W1BNQ2</accession>
<evidence type="ECO:0000256" key="3">
    <source>
        <dbReference type="ARBA" id="ARBA00022692"/>
    </source>
</evidence>
<dbReference type="AlphaFoldDB" id="A0A1W1BNQ2"/>
<feature type="domain" description="Heme-copper oxidase subunit III family profile" evidence="7">
    <location>
        <begin position="30"/>
        <end position="225"/>
    </location>
</feature>
<name>A0A1W1BNQ2_9ZZZZ</name>
<dbReference type="Pfam" id="PF00510">
    <property type="entry name" value="COX3"/>
    <property type="match status" value="1"/>
</dbReference>
<organism evidence="8">
    <name type="scientific">hydrothermal vent metagenome</name>
    <dbReference type="NCBI Taxonomy" id="652676"/>
    <lineage>
        <taxon>unclassified sequences</taxon>
        <taxon>metagenomes</taxon>
        <taxon>ecological metagenomes</taxon>
    </lineage>
</organism>
<evidence type="ECO:0000256" key="4">
    <source>
        <dbReference type="ARBA" id="ARBA00022989"/>
    </source>
</evidence>
<keyword evidence="8" id="KW-0560">Oxidoreductase</keyword>
<dbReference type="InterPro" id="IPR024791">
    <property type="entry name" value="Cyt_c/ubiquinol_Oxase_su3"/>
</dbReference>
<proteinExistence type="inferred from homology"/>
<keyword evidence="4 6" id="KW-1133">Transmembrane helix</keyword>
<dbReference type="GO" id="GO:0016020">
    <property type="term" value="C:membrane"/>
    <property type="evidence" value="ECO:0007669"/>
    <property type="project" value="UniProtKB-SubCell"/>
</dbReference>
<protein>
    <submittedName>
        <fullName evidence="8">Cytochrome c oxidase polypeptide III</fullName>
        <ecNumber evidence="8">1.9.3.1</ecNumber>
    </submittedName>
</protein>
<dbReference type="InterPro" id="IPR000298">
    <property type="entry name" value="Cyt_c_oxidase-like_su3"/>
</dbReference>
<keyword evidence="5 6" id="KW-0472">Membrane</keyword>
<comment type="similarity">
    <text evidence="2">Belongs to the cytochrome c oxidase subunit 3 family.</text>
</comment>
<dbReference type="PANTHER" id="PTHR11403">
    <property type="entry name" value="CYTOCHROME C OXIDASE SUBUNIT III"/>
    <property type="match status" value="1"/>
</dbReference>
<sequence>MSDHAYVPEIATTRDGVEHEVQGWQGDFYGGKLGFWLFMLTEVLMFGAMFMVLTYYFTLHHQDYIDASASLNRVLGGFNTVVLLISALTMGLGLLKIRSGDVKGAKLMIWATIFFAFLFLGVKAVEWSLEYHHGVFLGLDALQSGNAHSKPFGQILFFGMYFTMTGLHGFHIIIGIGLMLWLLKRINANKVTTDHHILYWNIALYWDLVHLIWVFVFPYFYMIGADAGGYHLPDIGSLFGGHSNEH</sequence>
<dbReference type="GO" id="GO:0004129">
    <property type="term" value="F:cytochrome-c oxidase activity"/>
    <property type="evidence" value="ECO:0007669"/>
    <property type="project" value="InterPro"/>
</dbReference>